<evidence type="ECO:0000256" key="9">
    <source>
        <dbReference type="ARBA" id="ARBA00022801"/>
    </source>
</evidence>
<keyword evidence="13" id="KW-0072">Autophagy</keyword>
<feature type="signal peptide" evidence="19">
    <location>
        <begin position="1"/>
        <end position="37"/>
    </location>
</feature>
<evidence type="ECO:0000256" key="12">
    <source>
        <dbReference type="ARBA" id="ARBA00022989"/>
    </source>
</evidence>
<dbReference type="Pfam" id="PF01764">
    <property type="entry name" value="Lipase_3"/>
    <property type="match status" value="1"/>
</dbReference>
<evidence type="ECO:0000256" key="5">
    <source>
        <dbReference type="ARBA" id="ARBA00011137"/>
    </source>
</evidence>
<dbReference type="InParanoid" id="A0A3N4L6B8"/>
<comment type="subcellular location">
    <subcellularLocation>
        <location evidence="3">Endosome</location>
        <location evidence="3">Multivesicular body membrane</location>
        <topology evidence="3">Single-pass type II membrane protein</topology>
    </subcellularLocation>
    <subcellularLocation>
        <location evidence="2">Prevacuolar compartment membrane</location>
        <topology evidence="2">Single-pass type II membrane protein</topology>
    </subcellularLocation>
</comment>
<dbReference type="PANTHER" id="PTHR47175:SF2">
    <property type="entry name" value="LIPASE ATG15-RELATED"/>
    <property type="match status" value="1"/>
</dbReference>
<comment type="similarity">
    <text evidence="4">Belongs to the AB hydrolase superfamily. Lipase family.</text>
</comment>
<dbReference type="FunFam" id="3.40.50.1820:FF:000129">
    <property type="entry name" value="Autophagy related lipase Atg15, putative"/>
    <property type="match status" value="1"/>
</dbReference>
<dbReference type="InterPro" id="IPR050805">
    <property type="entry name" value="ATG15_Lipase"/>
</dbReference>
<reference evidence="21 22" key="1">
    <citation type="journal article" date="2018" name="Nat. Ecol. Evol.">
        <title>Pezizomycetes genomes reveal the molecular basis of ectomycorrhizal truffle lifestyle.</title>
        <authorList>
            <person name="Murat C."/>
            <person name="Payen T."/>
            <person name="Noel B."/>
            <person name="Kuo A."/>
            <person name="Morin E."/>
            <person name="Chen J."/>
            <person name="Kohler A."/>
            <person name="Krizsan K."/>
            <person name="Balestrini R."/>
            <person name="Da Silva C."/>
            <person name="Montanini B."/>
            <person name="Hainaut M."/>
            <person name="Levati E."/>
            <person name="Barry K.W."/>
            <person name="Belfiori B."/>
            <person name="Cichocki N."/>
            <person name="Clum A."/>
            <person name="Dockter R.B."/>
            <person name="Fauchery L."/>
            <person name="Guy J."/>
            <person name="Iotti M."/>
            <person name="Le Tacon F."/>
            <person name="Lindquist E.A."/>
            <person name="Lipzen A."/>
            <person name="Malagnac F."/>
            <person name="Mello A."/>
            <person name="Molinier V."/>
            <person name="Miyauchi S."/>
            <person name="Poulain J."/>
            <person name="Riccioni C."/>
            <person name="Rubini A."/>
            <person name="Sitrit Y."/>
            <person name="Splivallo R."/>
            <person name="Traeger S."/>
            <person name="Wang M."/>
            <person name="Zifcakova L."/>
            <person name="Wipf D."/>
            <person name="Zambonelli A."/>
            <person name="Paolocci F."/>
            <person name="Nowrousian M."/>
            <person name="Ottonello S."/>
            <person name="Baldrian P."/>
            <person name="Spatafora J.W."/>
            <person name="Henrissat B."/>
            <person name="Nagy L.G."/>
            <person name="Aury J.M."/>
            <person name="Wincker P."/>
            <person name="Grigoriev I.V."/>
            <person name="Bonfante P."/>
            <person name="Martin F.M."/>
        </authorList>
    </citation>
    <scope>NUCLEOTIDE SEQUENCE [LARGE SCALE GENOMIC DNA]</scope>
    <source>
        <strain evidence="21 22">CCBAS932</strain>
    </source>
</reference>
<dbReference type="GO" id="GO:0005775">
    <property type="term" value="C:vacuolar lumen"/>
    <property type="evidence" value="ECO:0007669"/>
    <property type="project" value="TreeGrafter"/>
</dbReference>
<evidence type="ECO:0000256" key="11">
    <source>
        <dbReference type="ARBA" id="ARBA00022968"/>
    </source>
</evidence>
<dbReference type="GO" id="GO:0006660">
    <property type="term" value="P:phosphatidylserine catabolic process"/>
    <property type="evidence" value="ECO:0007669"/>
    <property type="project" value="TreeGrafter"/>
</dbReference>
<dbReference type="GO" id="GO:0004620">
    <property type="term" value="F:phospholipase activity"/>
    <property type="evidence" value="ECO:0007669"/>
    <property type="project" value="TreeGrafter"/>
</dbReference>
<keyword evidence="11" id="KW-0735">Signal-anchor</keyword>
<gene>
    <name evidence="21" type="ORF">P167DRAFT_521427</name>
</gene>
<dbReference type="GO" id="GO:0004806">
    <property type="term" value="F:triacylglycerol lipase activity"/>
    <property type="evidence" value="ECO:0007669"/>
    <property type="project" value="UniProtKB-EC"/>
</dbReference>
<keyword evidence="15" id="KW-0472">Membrane</keyword>
<keyword evidence="16" id="KW-0325">Glycoprotein</keyword>
<dbReference type="EC" id="3.1.1.3" evidence="6"/>
<evidence type="ECO:0000256" key="14">
    <source>
        <dbReference type="ARBA" id="ARBA00023098"/>
    </source>
</evidence>
<dbReference type="SUPFAM" id="SSF53474">
    <property type="entry name" value="alpha/beta-Hydrolases"/>
    <property type="match status" value="1"/>
</dbReference>
<evidence type="ECO:0000256" key="13">
    <source>
        <dbReference type="ARBA" id="ARBA00023006"/>
    </source>
</evidence>
<comment type="function">
    <text evidence="17">Lipase which is essential for lysis of subvacuolar cytoplasm to vacuole targeted bodies and intravacuolar autophagic bodies. Involved in the lysis of intravacuolar multivesicular body (MVB) vesicles. The intravacuolar membrane disintegration by ATG15 is critical to life span extension.</text>
</comment>
<dbReference type="Proteomes" id="UP000277580">
    <property type="component" value="Unassembled WGS sequence"/>
</dbReference>
<dbReference type="GO" id="GO:0046461">
    <property type="term" value="P:neutral lipid catabolic process"/>
    <property type="evidence" value="ECO:0007669"/>
    <property type="project" value="TreeGrafter"/>
</dbReference>
<keyword evidence="7" id="KW-0812">Transmembrane</keyword>
<keyword evidence="19" id="KW-0732">Signal</keyword>
<dbReference type="AlphaFoldDB" id="A0A3N4L6B8"/>
<keyword evidence="10" id="KW-0442">Lipid degradation</keyword>
<organism evidence="21 22">
    <name type="scientific">Morchella conica CCBAS932</name>
    <dbReference type="NCBI Taxonomy" id="1392247"/>
    <lineage>
        <taxon>Eukaryota</taxon>
        <taxon>Fungi</taxon>
        <taxon>Dikarya</taxon>
        <taxon>Ascomycota</taxon>
        <taxon>Pezizomycotina</taxon>
        <taxon>Pezizomycetes</taxon>
        <taxon>Pezizales</taxon>
        <taxon>Morchellaceae</taxon>
        <taxon>Morchella</taxon>
    </lineage>
</organism>
<evidence type="ECO:0000256" key="2">
    <source>
        <dbReference type="ARBA" id="ARBA00004270"/>
    </source>
</evidence>
<evidence type="ECO:0000256" key="19">
    <source>
        <dbReference type="SAM" id="SignalP"/>
    </source>
</evidence>
<evidence type="ECO:0000259" key="20">
    <source>
        <dbReference type="Pfam" id="PF01764"/>
    </source>
</evidence>
<dbReference type="EMBL" id="ML119122">
    <property type="protein sequence ID" value="RPB13545.1"/>
    <property type="molecule type" value="Genomic_DNA"/>
</dbReference>
<evidence type="ECO:0000256" key="15">
    <source>
        <dbReference type="ARBA" id="ARBA00023136"/>
    </source>
</evidence>
<keyword evidence="8" id="KW-0967">Endosome</keyword>
<protein>
    <recommendedName>
        <fullName evidence="6">triacylglycerol lipase</fullName>
        <ecNumber evidence="6">3.1.1.3</ecNumber>
    </recommendedName>
    <alternativeName>
        <fullName evidence="18">Autophagy-related protein 15</fullName>
    </alternativeName>
</protein>
<sequence length="659" mass="70902">MPSISNEPARSHSSAGRITAGLLLLFLALSPLSAVLAASPDPLRATHITDNILAPGPFIGGGSGDRGAIRGGGAHTFTLRHILHHGAELYPYQLRRLDIHEDTLVATEEDPQLRPPPRLKATSRSRKITRLADRSKDTIENYLWAQRAHVPTTFSADAWTSEEIPQPNITDKATVLSLARIAQAAYVEVEGGDGWMDVGNSYNVTGDFGWEGDGLRGHIFSDETNSTIIIGLKGTSPAVFDGPETTTNDKINDNLLFSCCCARVSRWWKTVCDCFSGTAYTCDNICLKESVTAENRYYRASLNLYYNVTQMYPNANVWLVGHSLGGAVSSLLGQTYGLPVVTFEAPGEALAAQRIGLPKPPGDPKGLNGMSVYHFGVTADPIFMGVCNGPTSGCSIGGYALETRCHAGFECVYDVVSDLGWRVGLGYHRIQSVIKDVIEVYETVPECIFDDGCVDCFNWKYIEGNDTQPTTTRTTSVPTSTSTTTCTSPGWWGCLDPTTTITTTTSPPTITTTTTTTKATTTCTRYGWFGNCLDPSPTTATSTSTAFITITTTSTSTTATETCSHYGFFGKCLDSTTSSPVSATATVTPPVETCKKYNFFGKCADPVETDTPTKTTKTVDLPVPTQTGKNEEAQSCIKRALGGFGWCAQWSSANLDAEL</sequence>
<evidence type="ECO:0000256" key="4">
    <source>
        <dbReference type="ARBA" id="ARBA00010701"/>
    </source>
</evidence>
<evidence type="ECO:0000256" key="1">
    <source>
        <dbReference type="ARBA" id="ARBA00001024"/>
    </source>
</evidence>
<dbReference type="GO" id="GO:0034496">
    <property type="term" value="P:multivesicular body membrane disassembly"/>
    <property type="evidence" value="ECO:0007669"/>
    <property type="project" value="TreeGrafter"/>
</dbReference>
<dbReference type="InterPro" id="IPR002921">
    <property type="entry name" value="Fungal_lipase-type"/>
</dbReference>
<dbReference type="STRING" id="1392247.A0A3N4L6B8"/>
<keyword evidence="9 21" id="KW-0378">Hydrolase</keyword>
<keyword evidence="14" id="KW-0443">Lipid metabolism</keyword>
<comment type="subunit">
    <text evidence="5">Binds to both phosphatidylinositol (PI) and phosphatidylinositol 3,5-bisphosphate (PIP2).</text>
</comment>
<evidence type="ECO:0000256" key="18">
    <source>
        <dbReference type="ARBA" id="ARBA00029828"/>
    </source>
</evidence>
<evidence type="ECO:0000256" key="3">
    <source>
        <dbReference type="ARBA" id="ARBA00004343"/>
    </source>
</evidence>
<evidence type="ECO:0000256" key="10">
    <source>
        <dbReference type="ARBA" id="ARBA00022963"/>
    </source>
</evidence>
<keyword evidence="12" id="KW-1133">Transmembrane helix</keyword>
<evidence type="ECO:0000256" key="6">
    <source>
        <dbReference type="ARBA" id="ARBA00013279"/>
    </source>
</evidence>
<comment type="catalytic activity">
    <reaction evidence="1">
        <text>a triacylglycerol + H2O = a diacylglycerol + a fatty acid + H(+)</text>
        <dbReference type="Rhea" id="RHEA:12044"/>
        <dbReference type="ChEBI" id="CHEBI:15377"/>
        <dbReference type="ChEBI" id="CHEBI:15378"/>
        <dbReference type="ChEBI" id="CHEBI:17855"/>
        <dbReference type="ChEBI" id="CHEBI:18035"/>
        <dbReference type="ChEBI" id="CHEBI:28868"/>
        <dbReference type="EC" id="3.1.1.3"/>
    </reaction>
</comment>
<feature type="chain" id="PRO_5017940140" description="triacylglycerol lipase" evidence="19">
    <location>
        <begin position="38"/>
        <end position="659"/>
    </location>
</feature>
<dbReference type="FunCoup" id="A0A3N4L6B8">
    <property type="interactions" value="54"/>
</dbReference>
<dbReference type="GO" id="GO:0034727">
    <property type="term" value="P:piecemeal microautophagy of the nucleus"/>
    <property type="evidence" value="ECO:0007669"/>
    <property type="project" value="TreeGrafter"/>
</dbReference>
<dbReference type="GO" id="GO:0032585">
    <property type="term" value="C:multivesicular body membrane"/>
    <property type="evidence" value="ECO:0007669"/>
    <property type="project" value="UniProtKB-SubCell"/>
</dbReference>
<dbReference type="OrthoDB" id="58570at2759"/>
<dbReference type="Gene3D" id="3.40.50.1820">
    <property type="entry name" value="alpha/beta hydrolase"/>
    <property type="match status" value="1"/>
</dbReference>
<keyword evidence="22" id="KW-1185">Reference proteome</keyword>
<evidence type="ECO:0000256" key="7">
    <source>
        <dbReference type="ARBA" id="ARBA00022692"/>
    </source>
</evidence>
<dbReference type="InterPro" id="IPR029058">
    <property type="entry name" value="AB_hydrolase_fold"/>
</dbReference>
<evidence type="ECO:0000256" key="16">
    <source>
        <dbReference type="ARBA" id="ARBA00023180"/>
    </source>
</evidence>
<dbReference type="CDD" id="cd00519">
    <property type="entry name" value="Lipase_3"/>
    <property type="match status" value="1"/>
</dbReference>
<accession>A0A3N4L6B8</accession>
<feature type="domain" description="Fungal lipase-type" evidence="20">
    <location>
        <begin position="308"/>
        <end position="333"/>
    </location>
</feature>
<proteinExistence type="inferred from homology"/>
<evidence type="ECO:0000256" key="17">
    <source>
        <dbReference type="ARBA" id="ARBA00024663"/>
    </source>
</evidence>
<evidence type="ECO:0000313" key="22">
    <source>
        <dbReference type="Proteomes" id="UP000277580"/>
    </source>
</evidence>
<name>A0A3N4L6B8_9PEZI</name>
<evidence type="ECO:0000256" key="8">
    <source>
        <dbReference type="ARBA" id="ARBA00022753"/>
    </source>
</evidence>
<dbReference type="PANTHER" id="PTHR47175">
    <property type="entry name" value="LIPASE ATG15-RELATED"/>
    <property type="match status" value="1"/>
</dbReference>
<evidence type="ECO:0000313" key="21">
    <source>
        <dbReference type="EMBL" id="RPB13545.1"/>
    </source>
</evidence>